<dbReference type="FunFam" id="2.70.210.12:FF:000001">
    <property type="entry name" value="GTPase Obg"/>
    <property type="match status" value="1"/>
</dbReference>
<dbReference type="PANTHER" id="PTHR11702:SF31">
    <property type="entry name" value="MITOCHONDRIAL RIBOSOME-ASSOCIATED GTPASE 2"/>
    <property type="match status" value="1"/>
</dbReference>
<proteinExistence type="inferred from homology"/>
<evidence type="ECO:0000256" key="2">
    <source>
        <dbReference type="ARBA" id="ARBA00022490"/>
    </source>
</evidence>
<name>A0A2H0UTQ8_9BACT</name>
<dbReference type="CDD" id="cd01898">
    <property type="entry name" value="Obg"/>
    <property type="match status" value="1"/>
</dbReference>
<dbReference type="InterPro" id="IPR045086">
    <property type="entry name" value="OBG_GTPase"/>
</dbReference>
<dbReference type="GO" id="GO:0005737">
    <property type="term" value="C:cytoplasm"/>
    <property type="evidence" value="ECO:0007669"/>
    <property type="project" value="UniProtKB-SubCell"/>
</dbReference>
<comment type="subcellular location">
    <subcellularLocation>
        <location evidence="7">Cytoplasm</location>
    </subcellularLocation>
</comment>
<dbReference type="Gene3D" id="2.70.210.12">
    <property type="entry name" value="GTP1/OBG domain"/>
    <property type="match status" value="1"/>
</dbReference>
<feature type="binding site" evidence="7">
    <location>
        <begin position="271"/>
        <end position="274"/>
    </location>
    <ligand>
        <name>GTP</name>
        <dbReference type="ChEBI" id="CHEBI:37565"/>
    </ligand>
</feature>
<keyword evidence="2 7" id="KW-0963">Cytoplasm</keyword>
<gene>
    <name evidence="7" type="primary">obg</name>
    <name evidence="10" type="ORF">COU07_02905</name>
</gene>
<dbReference type="GO" id="GO:0000287">
    <property type="term" value="F:magnesium ion binding"/>
    <property type="evidence" value="ECO:0007669"/>
    <property type="project" value="InterPro"/>
</dbReference>
<comment type="similarity">
    <text evidence="1 7">Belongs to the TRAFAC class OBG-HflX-like GTPase superfamily. OBG GTPase family.</text>
</comment>
<dbReference type="SUPFAM" id="SSF52540">
    <property type="entry name" value="P-loop containing nucleoside triphosphate hydrolases"/>
    <property type="match status" value="1"/>
</dbReference>
<evidence type="ECO:0000259" key="8">
    <source>
        <dbReference type="PROSITE" id="PS51710"/>
    </source>
</evidence>
<keyword evidence="5 7" id="KW-0460">Magnesium</keyword>
<sequence>MLIDNVTINVSAGDGGDGAVAFNHIKMALGPTGASGGNGGNVYLEAVADIGALRHFRSKKKFSAEDGMDGRSAFRDGRRGEDLVLKVPRGTVVHIKESGSTTELIASGERVLVAKGGKGGRGNFHFRSSTNTSPKQFEKGIDGEKKTLELELKLIADIGFVGFPNAGKSSLLNEVTNAQSKIANYPFTTLEPNLGVYHTLILADIPGLIEGASSGKGLGTKFLRHIERTRILFHFIEATDEDPMAKYEAIRNELKKHNPLLVTKPEYILISKSDAVSEERLSKILKTFSGKGEKVFPVSIYDPDEMHDVRKVLDEIEKKFTVNSVEAK</sequence>
<feature type="domain" description="OBG-type G" evidence="8">
    <location>
        <begin position="156"/>
        <end position="318"/>
    </location>
</feature>
<reference evidence="11" key="1">
    <citation type="submission" date="2017-09" db="EMBL/GenBank/DDBJ databases">
        <title>Depth-based differentiation of microbial function through sediment-hosted aquifers and enrichment of novel symbionts in the deep terrestrial subsurface.</title>
        <authorList>
            <person name="Probst A.J."/>
            <person name="Ladd B."/>
            <person name="Jarett J.K."/>
            <person name="Geller-Mcgrath D.E."/>
            <person name="Sieber C.M.K."/>
            <person name="Emerson J.B."/>
            <person name="Anantharaman K."/>
            <person name="Thomas B.C."/>
            <person name="Malmstrom R."/>
            <person name="Stieglmeier M."/>
            <person name="Klingl A."/>
            <person name="Woyke T."/>
            <person name="Ryan C.M."/>
            <person name="Banfield J.F."/>
        </authorList>
    </citation>
    <scope>NUCLEOTIDE SEQUENCE [LARGE SCALE GENOMIC DNA]</scope>
</reference>
<dbReference type="GO" id="GO:0005525">
    <property type="term" value="F:GTP binding"/>
    <property type="evidence" value="ECO:0007669"/>
    <property type="project" value="UniProtKB-UniRule"/>
</dbReference>
<feature type="binding site" evidence="7">
    <location>
        <position position="189"/>
    </location>
    <ligand>
        <name>Mg(2+)</name>
        <dbReference type="ChEBI" id="CHEBI:18420"/>
    </ligand>
</feature>
<dbReference type="NCBIfam" id="NF008956">
    <property type="entry name" value="PRK12299.1"/>
    <property type="match status" value="1"/>
</dbReference>
<dbReference type="AlphaFoldDB" id="A0A2H0UTQ8"/>
<dbReference type="PROSITE" id="PS51883">
    <property type="entry name" value="OBG"/>
    <property type="match status" value="1"/>
</dbReference>
<evidence type="ECO:0000256" key="6">
    <source>
        <dbReference type="ARBA" id="ARBA00023134"/>
    </source>
</evidence>
<dbReference type="InterPro" id="IPR027417">
    <property type="entry name" value="P-loop_NTPase"/>
</dbReference>
<protein>
    <recommendedName>
        <fullName evidence="7">GTPase Obg</fullName>
        <ecNumber evidence="7">3.6.5.-</ecNumber>
    </recommendedName>
    <alternativeName>
        <fullName evidence="7">GTP-binding protein Obg</fullName>
    </alternativeName>
</protein>
<evidence type="ECO:0000313" key="10">
    <source>
        <dbReference type="EMBL" id="PIR89155.1"/>
    </source>
</evidence>
<dbReference type="NCBIfam" id="TIGR02729">
    <property type="entry name" value="Obg_CgtA"/>
    <property type="match status" value="1"/>
</dbReference>
<keyword evidence="7" id="KW-0479">Metal-binding</keyword>
<feature type="domain" description="Obg" evidence="9">
    <location>
        <begin position="1"/>
        <end position="155"/>
    </location>
</feature>
<dbReference type="InterPro" id="IPR031167">
    <property type="entry name" value="G_OBG"/>
</dbReference>
<feature type="binding site" evidence="7">
    <location>
        <begin position="162"/>
        <end position="169"/>
    </location>
    <ligand>
        <name>GTP</name>
        <dbReference type="ChEBI" id="CHEBI:37565"/>
    </ligand>
</feature>
<dbReference type="Gene3D" id="3.40.50.300">
    <property type="entry name" value="P-loop containing nucleotide triphosphate hydrolases"/>
    <property type="match status" value="1"/>
</dbReference>
<feature type="binding site" evidence="7">
    <location>
        <position position="169"/>
    </location>
    <ligand>
        <name>Mg(2+)</name>
        <dbReference type="ChEBI" id="CHEBI:18420"/>
    </ligand>
</feature>
<evidence type="ECO:0000256" key="5">
    <source>
        <dbReference type="ARBA" id="ARBA00022842"/>
    </source>
</evidence>
<dbReference type="PIRSF" id="PIRSF002401">
    <property type="entry name" value="GTP_bd_Obg/CgtA"/>
    <property type="match status" value="1"/>
</dbReference>
<evidence type="ECO:0000259" key="9">
    <source>
        <dbReference type="PROSITE" id="PS51883"/>
    </source>
</evidence>
<feature type="binding site" evidence="7">
    <location>
        <begin position="204"/>
        <end position="207"/>
    </location>
    <ligand>
        <name>GTP</name>
        <dbReference type="ChEBI" id="CHEBI:37565"/>
    </ligand>
</feature>
<dbReference type="Pfam" id="PF01018">
    <property type="entry name" value="GTP1_OBG"/>
    <property type="match status" value="1"/>
</dbReference>
<dbReference type="InterPro" id="IPR036726">
    <property type="entry name" value="GTP1_OBG_dom_sf"/>
</dbReference>
<dbReference type="HAMAP" id="MF_01454">
    <property type="entry name" value="GTPase_Obg"/>
    <property type="match status" value="1"/>
</dbReference>
<comment type="cofactor">
    <cofactor evidence="7">
        <name>Mg(2+)</name>
        <dbReference type="ChEBI" id="CHEBI:18420"/>
    </cofactor>
</comment>
<feature type="binding site" evidence="7">
    <location>
        <begin position="299"/>
        <end position="301"/>
    </location>
    <ligand>
        <name>GTP</name>
        <dbReference type="ChEBI" id="CHEBI:37565"/>
    </ligand>
</feature>
<dbReference type="InterPro" id="IPR006074">
    <property type="entry name" value="GTP1-OBG_CS"/>
</dbReference>
<keyword evidence="6 7" id="KW-0342">GTP-binding</keyword>
<dbReference type="PROSITE" id="PS00905">
    <property type="entry name" value="GTP1_OBG"/>
    <property type="match status" value="1"/>
</dbReference>
<evidence type="ECO:0000256" key="4">
    <source>
        <dbReference type="ARBA" id="ARBA00022801"/>
    </source>
</evidence>
<organism evidence="10 11">
    <name type="scientific">Candidatus Harrisonbacteria bacterium CG10_big_fil_rev_8_21_14_0_10_40_38</name>
    <dbReference type="NCBI Taxonomy" id="1974583"/>
    <lineage>
        <taxon>Bacteria</taxon>
        <taxon>Candidatus Harrisoniibacteriota</taxon>
    </lineage>
</organism>
<evidence type="ECO:0000256" key="7">
    <source>
        <dbReference type="HAMAP-Rule" id="MF_01454"/>
    </source>
</evidence>
<dbReference type="EC" id="3.6.5.-" evidence="7"/>
<dbReference type="GO" id="GO:0042254">
    <property type="term" value="P:ribosome biogenesis"/>
    <property type="evidence" value="ECO:0007669"/>
    <property type="project" value="UniProtKB-UniRule"/>
</dbReference>
<comment type="caution">
    <text evidence="10">The sequence shown here is derived from an EMBL/GenBank/DDBJ whole genome shotgun (WGS) entry which is preliminary data.</text>
</comment>
<evidence type="ECO:0000256" key="1">
    <source>
        <dbReference type="ARBA" id="ARBA00007699"/>
    </source>
</evidence>
<dbReference type="GO" id="GO:0003924">
    <property type="term" value="F:GTPase activity"/>
    <property type="evidence" value="ECO:0007669"/>
    <property type="project" value="UniProtKB-UniRule"/>
</dbReference>
<accession>A0A2H0UTQ8</accession>
<comment type="function">
    <text evidence="7">An essential GTPase which binds GTP, GDP and possibly (p)ppGpp with moderate affinity, with high nucleotide exchange rates and a fairly low GTP hydrolysis rate. Plays a role in control of the cell cycle, stress response, ribosome biogenesis and in those bacteria that undergo differentiation, in morphogenesis control.</text>
</comment>
<dbReference type="PANTHER" id="PTHR11702">
    <property type="entry name" value="DEVELOPMENTALLY REGULATED GTP-BINDING PROTEIN-RELATED"/>
    <property type="match status" value="1"/>
</dbReference>
<dbReference type="InterPro" id="IPR014100">
    <property type="entry name" value="GTP-bd_Obg/CgtA"/>
</dbReference>
<dbReference type="EMBL" id="PFAZ01000007">
    <property type="protein sequence ID" value="PIR89155.1"/>
    <property type="molecule type" value="Genomic_DNA"/>
</dbReference>
<dbReference type="SUPFAM" id="SSF82051">
    <property type="entry name" value="Obg GTP-binding protein N-terminal domain"/>
    <property type="match status" value="1"/>
</dbReference>
<keyword evidence="4 7" id="KW-0378">Hydrolase</keyword>
<dbReference type="Pfam" id="PF01926">
    <property type="entry name" value="MMR_HSR1"/>
    <property type="match status" value="1"/>
</dbReference>
<dbReference type="InterPro" id="IPR006073">
    <property type="entry name" value="GTP-bd"/>
</dbReference>
<dbReference type="Proteomes" id="UP000231157">
    <property type="component" value="Unassembled WGS sequence"/>
</dbReference>
<dbReference type="InterPro" id="IPR006169">
    <property type="entry name" value="GTP1_OBG_dom"/>
</dbReference>
<evidence type="ECO:0000313" key="11">
    <source>
        <dbReference type="Proteomes" id="UP000231157"/>
    </source>
</evidence>
<comment type="subunit">
    <text evidence="7">Monomer.</text>
</comment>
<keyword evidence="3 7" id="KW-0547">Nucleotide-binding</keyword>
<feature type="binding site" evidence="7">
    <location>
        <begin position="187"/>
        <end position="191"/>
    </location>
    <ligand>
        <name>GTP</name>
        <dbReference type="ChEBI" id="CHEBI:37565"/>
    </ligand>
</feature>
<evidence type="ECO:0000256" key="3">
    <source>
        <dbReference type="ARBA" id="ARBA00022741"/>
    </source>
</evidence>
<dbReference type="PRINTS" id="PR00326">
    <property type="entry name" value="GTP1OBG"/>
</dbReference>
<dbReference type="PROSITE" id="PS51710">
    <property type="entry name" value="G_OBG"/>
    <property type="match status" value="1"/>
</dbReference>